<dbReference type="Proteomes" id="UP000327157">
    <property type="component" value="Chromosome 3"/>
</dbReference>
<dbReference type="AlphaFoldDB" id="A0A5N5GHT9"/>
<protein>
    <submittedName>
        <fullName evidence="1">N-carbamoylputrescine amidase</fullName>
    </submittedName>
</protein>
<accession>A0A5N5GHT9</accession>
<reference evidence="1 2" key="1">
    <citation type="submission" date="2019-09" db="EMBL/GenBank/DDBJ databases">
        <authorList>
            <person name="Ou C."/>
        </authorList>
    </citation>
    <scope>NUCLEOTIDE SEQUENCE [LARGE SCALE GENOMIC DNA]</scope>
    <source>
        <strain evidence="1">S2</strain>
        <tissue evidence="1">Leaf</tissue>
    </source>
</reference>
<dbReference type="EMBL" id="SMOL01000402">
    <property type="protein sequence ID" value="KAB2615095.1"/>
    <property type="molecule type" value="Genomic_DNA"/>
</dbReference>
<reference evidence="2" key="2">
    <citation type="submission" date="2019-10" db="EMBL/GenBank/DDBJ databases">
        <title>A de novo genome assembly of a pear dwarfing rootstock.</title>
        <authorList>
            <person name="Wang F."/>
            <person name="Wang J."/>
            <person name="Li S."/>
            <person name="Zhang Y."/>
            <person name="Fang M."/>
            <person name="Ma L."/>
            <person name="Zhao Y."/>
            <person name="Jiang S."/>
        </authorList>
    </citation>
    <scope>NUCLEOTIDE SEQUENCE [LARGE SCALE GENOMIC DNA]</scope>
</reference>
<evidence type="ECO:0000313" key="2">
    <source>
        <dbReference type="Proteomes" id="UP000327157"/>
    </source>
</evidence>
<organism evidence="1 2">
    <name type="scientific">Pyrus ussuriensis x Pyrus communis</name>
    <dbReference type="NCBI Taxonomy" id="2448454"/>
    <lineage>
        <taxon>Eukaryota</taxon>
        <taxon>Viridiplantae</taxon>
        <taxon>Streptophyta</taxon>
        <taxon>Embryophyta</taxon>
        <taxon>Tracheophyta</taxon>
        <taxon>Spermatophyta</taxon>
        <taxon>Magnoliopsida</taxon>
        <taxon>eudicotyledons</taxon>
        <taxon>Gunneridae</taxon>
        <taxon>Pentapetalae</taxon>
        <taxon>rosids</taxon>
        <taxon>fabids</taxon>
        <taxon>Rosales</taxon>
        <taxon>Rosaceae</taxon>
        <taxon>Amygdaloideae</taxon>
        <taxon>Maleae</taxon>
        <taxon>Pyrus</taxon>
    </lineage>
</organism>
<name>A0A5N5GHT9_9ROSA</name>
<sequence length="83" mass="9384">MEGLEDLRFTLEEVLLAEIPVFEYAIIHVSRQATARCALIRSPNKPLLDVPSYDHPTVVANFRCWLVDGQDSRSNLPTLAECK</sequence>
<keyword evidence="2" id="KW-1185">Reference proteome</keyword>
<comment type="caution">
    <text evidence="1">The sequence shown here is derived from an EMBL/GenBank/DDBJ whole genome shotgun (WGS) entry which is preliminary data.</text>
</comment>
<reference evidence="1 2" key="3">
    <citation type="submission" date="2019-11" db="EMBL/GenBank/DDBJ databases">
        <title>A de novo genome assembly of a pear dwarfing rootstock.</title>
        <authorList>
            <person name="Wang F."/>
            <person name="Wang J."/>
            <person name="Li S."/>
            <person name="Zhang Y."/>
            <person name="Fang M."/>
            <person name="Ma L."/>
            <person name="Zhao Y."/>
            <person name="Jiang S."/>
        </authorList>
    </citation>
    <scope>NUCLEOTIDE SEQUENCE [LARGE SCALE GENOMIC DNA]</scope>
    <source>
        <strain evidence="1">S2</strain>
        <tissue evidence="1">Leaf</tissue>
    </source>
</reference>
<gene>
    <name evidence="1" type="ORF">D8674_021683</name>
</gene>
<evidence type="ECO:0000313" key="1">
    <source>
        <dbReference type="EMBL" id="KAB2615095.1"/>
    </source>
</evidence>
<proteinExistence type="predicted"/>